<dbReference type="Proteomes" id="UP001172102">
    <property type="component" value="Unassembled WGS sequence"/>
</dbReference>
<sequence length="73" mass="8185">MFEKHPKLEHYDLSCFRYRADPRAPPQCVPLRRFAQPTPTCHGIRPGNPDPPAQKSRDATGAGDGDAEPWDTI</sequence>
<dbReference type="AlphaFoldDB" id="A0AA40AYY0"/>
<reference evidence="2" key="1">
    <citation type="submission" date="2023-06" db="EMBL/GenBank/DDBJ databases">
        <title>Genome-scale phylogeny and comparative genomics of the fungal order Sordariales.</title>
        <authorList>
            <consortium name="Lawrence Berkeley National Laboratory"/>
            <person name="Hensen N."/>
            <person name="Bonometti L."/>
            <person name="Westerberg I."/>
            <person name="Brannstrom I.O."/>
            <person name="Guillou S."/>
            <person name="Cros-Aarteil S."/>
            <person name="Calhoun S."/>
            <person name="Haridas S."/>
            <person name="Kuo A."/>
            <person name="Mondo S."/>
            <person name="Pangilinan J."/>
            <person name="Riley R."/>
            <person name="Labutti K."/>
            <person name="Andreopoulos B."/>
            <person name="Lipzen A."/>
            <person name="Chen C."/>
            <person name="Yanf M."/>
            <person name="Daum C."/>
            <person name="Ng V."/>
            <person name="Clum A."/>
            <person name="Steindorff A."/>
            <person name="Ohm R."/>
            <person name="Martin F."/>
            <person name="Silar P."/>
            <person name="Natvig D."/>
            <person name="Lalanne C."/>
            <person name="Gautier V."/>
            <person name="Ament-Velasquez S.L."/>
            <person name="Kruys A."/>
            <person name="Hutchinson M.I."/>
            <person name="Powell A.J."/>
            <person name="Barry K."/>
            <person name="Miller A.N."/>
            <person name="Grigoriev I.V."/>
            <person name="Debuchy R."/>
            <person name="Gladieux P."/>
            <person name="Thoren M.H."/>
            <person name="Johannesson H."/>
        </authorList>
    </citation>
    <scope>NUCLEOTIDE SEQUENCE</scope>
    <source>
        <strain evidence="2">SMH4607-1</strain>
    </source>
</reference>
<accession>A0AA40AYY0</accession>
<gene>
    <name evidence="2" type="ORF">B0H67DRAFT_108086</name>
</gene>
<proteinExistence type="predicted"/>
<dbReference type="EMBL" id="JAUKUA010000002">
    <property type="protein sequence ID" value="KAK0724540.1"/>
    <property type="molecule type" value="Genomic_DNA"/>
</dbReference>
<evidence type="ECO:0000313" key="3">
    <source>
        <dbReference type="Proteomes" id="UP001172102"/>
    </source>
</evidence>
<evidence type="ECO:0000313" key="2">
    <source>
        <dbReference type="EMBL" id="KAK0724540.1"/>
    </source>
</evidence>
<keyword evidence="3" id="KW-1185">Reference proteome</keyword>
<feature type="region of interest" description="Disordered" evidence="1">
    <location>
        <begin position="24"/>
        <end position="73"/>
    </location>
</feature>
<protein>
    <submittedName>
        <fullName evidence="2">Uncharacterized protein</fullName>
    </submittedName>
</protein>
<organism evidence="2 3">
    <name type="scientific">Lasiosphaeris hirsuta</name>
    <dbReference type="NCBI Taxonomy" id="260670"/>
    <lineage>
        <taxon>Eukaryota</taxon>
        <taxon>Fungi</taxon>
        <taxon>Dikarya</taxon>
        <taxon>Ascomycota</taxon>
        <taxon>Pezizomycotina</taxon>
        <taxon>Sordariomycetes</taxon>
        <taxon>Sordariomycetidae</taxon>
        <taxon>Sordariales</taxon>
        <taxon>Lasiosphaeriaceae</taxon>
        <taxon>Lasiosphaeris</taxon>
    </lineage>
</organism>
<name>A0AA40AYY0_9PEZI</name>
<comment type="caution">
    <text evidence="2">The sequence shown here is derived from an EMBL/GenBank/DDBJ whole genome shotgun (WGS) entry which is preliminary data.</text>
</comment>
<evidence type="ECO:0000256" key="1">
    <source>
        <dbReference type="SAM" id="MobiDB-lite"/>
    </source>
</evidence>